<dbReference type="PANTHER" id="PTHR33356:SF17">
    <property type="entry name" value="TPX2 CENTRAL DOMAIN-CONTAINING PROTEIN"/>
    <property type="match status" value="1"/>
</dbReference>
<sequence>MDKENAYNTDFNSSFCFPAEFPYEFDSFGSCALSFPVESVEGSTETESSDEDDFLVRLTRRMTQQLAVEPNKKKWVMAGSPESTLGGIGSWSLSSNGSSNGEISPPKTSFGVKGDLGDLIYAAAGPVSRLKMTNESIRNSCYQGRVLLGPARGQNPETVGENRSTGFLSSQVLVTVFGVESVSIEARTSAKALVPRSLGRQQVKEGWQDEHQHQQQYQIQRQGKHYGL</sequence>
<gene>
    <name evidence="2" type="ORF">GH714_012285</name>
</gene>
<evidence type="ECO:0000256" key="1">
    <source>
        <dbReference type="SAM" id="MobiDB-lite"/>
    </source>
</evidence>
<keyword evidence="3" id="KW-1185">Reference proteome</keyword>
<evidence type="ECO:0000313" key="2">
    <source>
        <dbReference type="EMBL" id="KAF2318995.1"/>
    </source>
</evidence>
<dbReference type="AlphaFoldDB" id="A0A6A6N2B5"/>
<feature type="region of interest" description="Disordered" evidence="1">
    <location>
        <begin position="204"/>
        <end position="228"/>
    </location>
</feature>
<name>A0A6A6N2B5_HEVBR</name>
<organism evidence="2 3">
    <name type="scientific">Hevea brasiliensis</name>
    <name type="common">Para rubber tree</name>
    <name type="synonym">Siphonia brasiliensis</name>
    <dbReference type="NCBI Taxonomy" id="3981"/>
    <lineage>
        <taxon>Eukaryota</taxon>
        <taxon>Viridiplantae</taxon>
        <taxon>Streptophyta</taxon>
        <taxon>Embryophyta</taxon>
        <taxon>Tracheophyta</taxon>
        <taxon>Spermatophyta</taxon>
        <taxon>Magnoliopsida</taxon>
        <taxon>eudicotyledons</taxon>
        <taxon>Gunneridae</taxon>
        <taxon>Pentapetalae</taxon>
        <taxon>rosids</taxon>
        <taxon>fabids</taxon>
        <taxon>Malpighiales</taxon>
        <taxon>Euphorbiaceae</taxon>
        <taxon>Crotonoideae</taxon>
        <taxon>Micrandreae</taxon>
        <taxon>Hevea</taxon>
    </lineage>
</organism>
<accession>A0A6A6N2B5</accession>
<comment type="caution">
    <text evidence="2">The sequence shown here is derived from an EMBL/GenBank/DDBJ whole genome shotgun (WGS) entry which is preliminary data.</text>
</comment>
<proteinExistence type="predicted"/>
<dbReference type="EMBL" id="JAAGAX010000003">
    <property type="protein sequence ID" value="KAF2318995.1"/>
    <property type="molecule type" value="Genomic_DNA"/>
</dbReference>
<evidence type="ECO:0000313" key="3">
    <source>
        <dbReference type="Proteomes" id="UP000467840"/>
    </source>
</evidence>
<feature type="compositionally biased region" description="Basic and acidic residues" evidence="1">
    <location>
        <begin position="204"/>
        <end position="213"/>
    </location>
</feature>
<reference evidence="2 3" key="1">
    <citation type="journal article" date="2020" name="Mol. Plant">
        <title>The Chromosome-Based Rubber Tree Genome Provides New Insights into Spurge Genome Evolution and Rubber Biosynthesis.</title>
        <authorList>
            <person name="Liu J."/>
            <person name="Shi C."/>
            <person name="Shi C.C."/>
            <person name="Li W."/>
            <person name="Zhang Q.J."/>
            <person name="Zhang Y."/>
            <person name="Li K."/>
            <person name="Lu H.F."/>
            <person name="Shi C."/>
            <person name="Zhu S.T."/>
            <person name="Xiao Z.Y."/>
            <person name="Nan H."/>
            <person name="Yue Y."/>
            <person name="Zhu X.G."/>
            <person name="Wu Y."/>
            <person name="Hong X.N."/>
            <person name="Fan G.Y."/>
            <person name="Tong Y."/>
            <person name="Zhang D."/>
            <person name="Mao C.L."/>
            <person name="Liu Y.L."/>
            <person name="Hao S.J."/>
            <person name="Liu W.Q."/>
            <person name="Lv M.Q."/>
            <person name="Zhang H.B."/>
            <person name="Liu Y."/>
            <person name="Hu-Tang G.R."/>
            <person name="Wang J.P."/>
            <person name="Wang J.H."/>
            <person name="Sun Y.H."/>
            <person name="Ni S.B."/>
            <person name="Chen W.B."/>
            <person name="Zhang X.C."/>
            <person name="Jiao Y.N."/>
            <person name="Eichler E.E."/>
            <person name="Li G.H."/>
            <person name="Liu X."/>
            <person name="Gao L.Z."/>
        </authorList>
    </citation>
    <scope>NUCLEOTIDE SEQUENCE [LARGE SCALE GENOMIC DNA]</scope>
    <source>
        <strain evidence="3">cv. GT1</strain>
        <tissue evidence="2">Leaf</tissue>
    </source>
</reference>
<dbReference type="Proteomes" id="UP000467840">
    <property type="component" value="Chromosome 10"/>
</dbReference>
<protein>
    <submittedName>
        <fullName evidence="2">Uncharacterized protein</fullName>
    </submittedName>
</protein>
<dbReference type="PANTHER" id="PTHR33356">
    <property type="entry name" value="TIP41-LIKE PROTEIN"/>
    <property type="match status" value="1"/>
</dbReference>